<evidence type="ECO:0000256" key="1">
    <source>
        <dbReference type="SAM" id="SignalP"/>
    </source>
</evidence>
<feature type="signal peptide" evidence="1">
    <location>
        <begin position="1"/>
        <end position="18"/>
    </location>
</feature>
<dbReference type="CDD" id="cd13121">
    <property type="entry name" value="BF2867_like_C"/>
    <property type="match status" value="1"/>
</dbReference>
<feature type="chain" id="PRO_5017770423" evidence="1">
    <location>
        <begin position="19"/>
        <end position="336"/>
    </location>
</feature>
<dbReference type="CDD" id="cd13120">
    <property type="entry name" value="BF2867_like_N"/>
    <property type="match status" value="1"/>
</dbReference>
<dbReference type="Pfam" id="PF13149">
    <property type="entry name" value="Mfa_like_1"/>
    <property type="match status" value="1"/>
</dbReference>
<dbReference type="Gene3D" id="2.60.40.2620">
    <property type="entry name" value="Fimbrillin-like"/>
    <property type="match status" value="1"/>
</dbReference>
<organism evidence="2 3">
    <name type="scientific">Bacteroides oleiciplenus</name>
    <dbReference type="NCBI Taxonomy" id="626931"/>
    <lineage>
        <taxon>Bacteria</taxon>
        <taxon>Pseudomonadati</taxon>
        <taxon>Bacteroidota</taxon>
        <taxon>Bacteroidia</taxon>
        <taxon>Bacteroidales</taxon>
        <taxon>Bacteroidaceae</taxon>
        <taxon>Bacteroides</taxon>
    </lineage>
</organism>
<dbReference type="RefSeq" id="WP_009130887.1">
    <property type="nucleotide sequence ID" value="NZ_CABKRN010000003.1"/>
</dbReference>
<dbReference type="AlphaFoldDB" id="A0A3E5BS60"/>
<dbReference type="EMBL" id="QSUL01000001">
    <property type="protein sequence ID" value="RGN40462.1"/>
    <property type="molecule type" value="Genomic_DNA"/>
</dbReference>
<name>A0A3E5BS60_9BACE</name>
<keyword evidence="1" id="KW-0732">Signal</keyword>
<dbReference type="InterPro" id="IPR025049">
    <property type="entry name" value="Mfa-like_1"/>
</dbReference>
<gene>
    <name evidence="2" type="ORF">DXB65_02220</name>
</gene>
<evidence type="ECO:0000313" key="2">
    <source>
        <dbReference type="EMBL" id="RGN40462.1"/>
    </source>
</evidence>
<dbReference type="InterPro" id="IPR042278">
    <property type="entry name" value="Mfa-like_1_N"/>
</dbReference>
<comment type="caution">
    <text evidence="2">The sequence shown here is derived from an EMBL/GenBank/DDBJ whole genome shotgun (WGS) entry which is preliminary data.</text>
</comment>
<protein>
    <submittedName>
        <fullName evidence="2">Fimbrillin family protein</fullName>
    </submittedName>
</protein>
<dbReference type="PROSITE" id="PS51257">
    <property type="entry name" value="PROKAR_LIPOPROTEIN"/>
    <property type="match status" value="1"/>
</dbReference>
<proteinExistence type="predicted"/>
<sequence>MKTKQLINLAFLSGLLLAAGCSDDQHTGTTDNNEPVELQISPRVVLTRGVVDGTAFSNGTSIAVYATGDDYAASNNYAVYANNSGWSNTGADKIFLTGKPATIYAYYPTTNKYGADFTIPITLLEGTESTTITSQDNASSGTPIAAADGEVDCMYATSVPNVSNKVNNGVTLNMNHALSMVSFRVYKAADYKGAGNLTKIVMKDINAVGTTLSKGTSPKMNITNGTITEGAAQDATYTRAISSGYTLGTADANAKRFSILVLPTSASIGTGNIQAVFTIDGADYSVNLTPPTDNSGKWLAGKNHLYSVKLSGTELTISSVTIAQWVGVAGGDLTIQ</sequence>
<reference evidence="2 3" key="1">
    <citation type="submission" date="2018-08" db="EMBL/GenBank/DDBJ databases">
        <title>A genome reference for cultivated species of the human gut microbiota.</title>
        <authorList>
            <person name="Zou Y."/>
            <person name="Xue W."/>
            <person name="Luo G."/>
        </authorList>
    </citation>
    <scope>NUCLEOTIDE SEQUENCE [LARGE SCALE GENOMIC DNA]</scope>
    <source>
        <strain evidence="2 3">OM05-15BH</strain>
    </source>
</reference>
<evidence type="ECO:0000313" key="3">
    <source>
        <dbReference type="Proteomes" id="UP000260983"/>
    </source>
</evidence>
<dbReference type="Proteomes" id="UP000260983">
    <property type="component" value="Unassembled WGS sequence"/>
</dbReference>
<dbReference type="Gene3D" id="2.60.40.2630">
    <property type="match status" value="1"/>
</dbReference>
<accession>A0A3E5BS60</accession>